<reference evidence="8 9" key="1">
    <citation type="journal article" date="2014" name="Genome Announc.">
        <title>Draft genome sequences of eight enterohepatic helicobacter species isolated from both laboratory and wild rodents.</title>
        <authorList>
            <person name="Sheh A."/>
            <person name="Shen Z."/>
            <person name="Fox J.G."/>
        </authorList>
    </citation>
    <scope>NUCLEOTIDE SEQUENCE [LARGE SCALE GENOMIC DNA]</scope>
    <source>
        <strain evidence="8 9">ST1</strain>
    </source>
</reference>
<feature type="domain" description="HAMP" evidence="6">
    <location>
        <begin position="419"/>
        <end position="462"/>
    </location>
</feature>
<evidence type="ECO:0000256" key="3">
    <source>
        <dbReference type="PROSITE-ProRule" id="PRU00284"/>
    </source>
</evidence>
<dbReference type="PROSITE" id="PS50885">
    <property type="entry name" value="HAMP"/>
    <property type="match status" value="1"/>
</dbReference>
<feature type="transmembrane region" description="Helical" evidence="4">
    <location>
        <begin position="13"/>
        <end position="34"/>
    </location>
</feature>
<dbReference type="RefSeq" id="WP_114985949.1">
    <property type="nucleotide sequence ID" value="NZ_JRPD02000001.1"/>
</dbReference>
<feature type="transmembrane region" description="Helical" evidence="4">
    <location>
        <begin position="329"/>
        <end position="349"/>
    </location>
</feature>
<dbReference type="GO" id="GO:0007165">
    <property type="term" value="P:signal transduction"/>
    <property type="evidence" value="ECO:0007669"/>
    <property type="project" value="UniProtKB-KW"/>
</dbReference>
<reference evidence="7 10" key="2">
    <citation type="submission" date="2018-06" db="EMBL/GenBank/DDBJ databases">
        <authorList>
            <consortium name="Pathogen Informatics"/>
            <person name="Doyle S."/>
        </authorList>
    </citation>
    <scope>NUCLEOTIDE SEQUENCE [LARGE SCALE GENOMIC DNA]</scope>
    <source>
        <strain evidence="7 10">NCTC12714</strain>
    </source>
</reference>
<dbReference type="SMART" id="SM00283">
    <property type="entry name" value="MA"/>
    <property type="match status" value="1"/>
</dbReference>
<dbReference type="AlphaFoldDB" id="A0A377PUL8"/>
<dbReference type="Proteomes" id="UP000255139">
    <property type="component" value="Unassembled WGS sequence"/>
</dbReference>
<evidence type="ECO:0000313" key="10">
    <source>
        <dbReference type="Proteomes" id="UP000255139"/>
    </source>
</evidence>
<dbReference type="Pfam" id="PF00015">
    <property type="entry name" value="MCPsignal"/>
    <property type="match status" value="1"/>
</dbReference>
<dbReference type="PANTHER" id="PTHR32089:SF112">
    <property type="entry name" value="LYSOZYME-LIKE PROTEIN-RELATED"/>
    <property type="match status" value="1"/>
</dbReference>
<keyword evidence="4" id="KW-0472">Membrane</keyword>
<dbReference type="PROSITE" id="PS50111">
    <property type="entry name" value="CHEMOTAXIS_TRANSDUC_2"/>
    <property type="match status" value="1"/>
</dbReference>
<evidence type="ECO:0000313" key="7">
    <source>
        <dbReference type="EMBL" id="STQ86179.1"/>
    </source>
</evidence>
<evidence type="ECO:0000256" key="1">
    <source>
        <dbReference type="ARBA" id="ARBA00023224"/>
    </source>
</evidence>
<organism evidence="7 10">
    <name type="scientific">Helicobacter muridarum</name>
    <dbReference type="NCBI Taxonomy" id="216"/>
    <lineage>
        <taxon>Bacteria</taxon>
        <taxon>Pseudomonadati</taxon>
        <taxon>Campylobacterota</taxon>
        <taxon>Epsilonproteobacteria</taxon>
        <taxon>Campylobacterales</taxon>
        <taxon>Helicobacteraceae</taxon>
        <taxon>Helicobacter</taxon>
    </lineage>
</organism>
<dbReference type="Gene3D" id="3.30.450.20">
    <property type="entry name" value="PAS domain"/>
    <property type="match status" value="1"/>
</dbReference>
<dbReference type="Gene3D" id="6.10.340.10">
    <property type="match status" value="1"/>
</dbReference>
<evidence type="ECO:0000259" key="5">
    <source>
        <dbReference type="PROSITE" id="PS50111"/>
    </source>
</evidence>
<feature type="domain" description="Methyl-accepting transducer" evidence="5">
    <location>
        <begin position="501"/>
        <end position="700"/>
    </location>
</feature>
<dbReference type="InterPro" id="IPR003660">
    <property type="entry name" value="HAMP_dom"/>
</dbReference>
<dbReference type="Proteomes" id="UP000029922">
    <property type="component" value="Unassembled WGS sequence"/>
</dbReference>
<evidence type="ECO:0000313" key="9">
    <source>
        <dbReference type="Proteomes" id="UP000029922"/>
    </source>
</evidence>
<protein>
    <submittedName>
        <fullName evidence="8">Methyl-accepting chemotaxis protein</fullName>
    </submittedName>
    <submittedName>
        <fullName evidence="7">Putative MCP-type signal transduction protein</fullName>
    </submittedName>
</protein>
<dbReference type="InterPro" id="IPR004089">
    <property type="entry name" value="MCPsignal_dom"/>
</dbReference>
<gene>
    <name evidence="7" type="primary">mcpB_1</name>
    <name evidence="8" type="ORF">LS73_000030</name>
    <name evidence="7" type="ORF">NCTC12714_00981</name>
</gene>
<dbReference type="Gene3D" id="1.10.287.950">
    <property type="entry name" value="Methyl-accepting chemotaxis protein"/>
    <property type="match status" value="1"/>
</dbReference>
<evidence type="ECO:0000259" key="6">
    <source>
        <dbReference type="PROSITE" id="PS50885"/>
    </source>
</evidence>
<dbReference type="EMBL" id="UGJE01000002">
    <property type="protein sequence ID" value="STQ86179.1"/>
    <property type="molecule type" value="Genomic_DNA"/>
</dbReference>
<keyword evidence="10" id="KW-1185">Reference proteome</keyword>
<name>A0A377PUL8_9HELI</name>
<evidence type="ECO:0000256" key="2">
    <source>
        <dbReference type="ARBA" id="ARBA00029447"/>
    </source>
</evidence>
<dbReference type="SUPFAM" id="SSF58104">
    <property type="entry name" value="Methyl-accepting chemotaxis protein (MCP) signaling domain"/>
    <property type="match status" value="1"/>
</dbReference>
<dbReference type="PANTHER" id="PTHR32089">
    <property type="entry name" value="METHYL-ACCEPTING CHEMOTAXIS PROTEIN MCPB"/>
    <property type="match status" value="1"/>
</dbReference>
<sequence length="700" mass="77920">MNFFKKLSVGSKIIISISIVLIICMIIMMVVIVIQSSKIQYREADKLAKNISGRISASLQSDLNKTIIPVEVTANIINTMLNTGFGSDTNHLTLIQKYIENMLDTTLGKYGYLYIKNYNSKMGKITNPKYLLPNGDLMILLNDNIPDNQGGIELLQADPSILSIPSISEVLSTGKQVIGTPRKIQFANNAEFFGMGVNSPLLDNDQQIIGVIGAFVDLHKINEDIAGNKYKAFSNDYRVLATSDGIIAAHSNTSYLGRQIKEINSNPSINAILDAISNRKDGVYNLVNLQGINSYGAISTFDIGNTYWASIEIVSEQDISIPIVELRNIIIISILITLVIVISVAYFYIKTQIVSRIQNIYRLLQNFFRFLNHEIKVPPALIKPKYQDEIGDMTISINHNIEKMQKGLEKDRQTIEESVETAKSVEHGNLTSRIQSTPYNPQLMELRDVLNHMLEELQNKIGSNLDEIERVFNSYIKLNFTTEVKNANGRVEIVTNALGEEIREMLIASNNFASELEEKSKILKETSQELVKGSNTQASSLEETASAIEEITSSMQNVSGRTDEVIKQSEDIKNVIGIIRDIADQTNLLALNAAIEAARAGEHGRGFAVVADEVRKLAERTQKSLGEIEANTNILVQSINDMAESIKEQAQGISQINETVDQLEQVTQQTLEIAGHSQEISNFVNDISERIMQDVAKKRF</sequence>
<keyword evidence="4" id="KW-1133">Transmembrane helix</keyword>
<dbReference type="STRING" id="216.LS73_09995"/>
<keyword evidence="4" id="KW-0812">Transmembrane</keyword>
<evidence type="ECO:0000313" key="8">
    <source>
        <dbReference type="EMBL" id="TLE01570.1"/>
    </source>
</evidence>
<comment type="similarity">
    <text evidence="2">Belongs to the methyl-accepting chemotaxis (MCP) protein family.</text>
</comment>
<keyword evidence="1 3" id="KW-0807">Transducer</keyword>
<dbReference type="EMBL" id="JRPD02000001">
    <property type="protein sequence ID" value="TLE01570.1"/>
    <property type="molecule type" value="Genomic_DNA"/>
</dbReference>
<proteinExistence type="inferred from homology"/>
<dbReference type="GO" id="GO:0016020">
    <property type="term" value="C:membrane"/>
    <property type="evidence" value="ECO:0007669"/>
    <property type="project" value="InterPro"/>
</dbReference>
<evidence type="ECO:0000256" key="4">
    <source>
        <dbReference type="SAM" id="Phobius"/>
    </source>
</evidence>
<accession>A0A377PUL8</accession>